<dbReference type="PANTHER" id="PTHR24416:SF297">
    <property type="entry name" value="RECEPTOR PROTEIN-TYROSINE KINASE"/>
    <property type="match status" value="1"/>
</dbReference>
<feature type="transmembrane region" description="Helical" evidence="17">
    <location>
        <begin position="433"/>
        <end position="460"/>
    </location>
</feature>
<keyword evidence="6" id="KW-0547">Nucleotide-binding</keyword>
<proteinExistence type="predicted"/>
<dbReference type="GO" id="GO:0005886">
    <property type="term" value="C:plasma membrane"/>
    <property type="evidence" value="ECO:0007669"/>
    <property type="project" value="TreeGrafter"/>
</dbReference>
<keyword evidence="9 17" id="KW-1133">Transmembrane helix</keyword>
<keyword evidence="13" id="KW-0675">Receptor</keyword>
<keyword evidence="10 17" id="KW-0472">Membrane</keyword>
<dbReference type="PANTHER" id="PTHR24416">
    <property type="entry name" value="TYROSINE-PROTEIN KINASE RECEPTOR"/>
    <property type="match status" value="1"/>
</dbReference>
<feature type="region of interest" description="Disordered" evidence="16">
    <location>
        <begin position="679"/>
        <end position="701"/>
    </location>
</feature>
<feature type="transmembrane region" description="Helical" evidence="17">
    <location>
        <begin position="708"/>
        <end position="729"/>
    </location>
</feature>
<dbReference type="Gene3D" id="2.60.120.1190">
    <property type="match status" value="1"/>
</dbReference>
<evidence type="ECO:0000256" key="3">
    <source>
        <dbReference type="ARBA" id="ARBA00022679"/>
    </source>
</evidence>
<evidence type="ECO:0000313" key="19">
    <source>
        <dbReference type="Ensembl" id="ENSOMYP00000139083.1"/>
    </source>
</evidence>
<feature type="transmembrane region" description="Helical" evidence="17">
    <location>
        <begin position="377"/>
        <end position="398"/>
    </location>
</feature>
<evidence type="ECO:0000256" key="13">
    <source>
        <dbReference type="ARBA" id="ARBA00023170"/>
    </source>
</evidence>
<keyword evidence="7" id="KW-0418">Kinase</keyword>
<comment type="subcellular location">
    <subcellularLocation>
        <location evidence="1">Membrane</location>
        <topology evidence="1">Single-pass type I membrane protein</topology>
    </subcellularLocation>
</comment>
<dbReference type="SMART" id="SM00219">
    <property type="entry name" value="TyrKc"/>
    <property type="match status" value="1"/>
</dbReference>
<dbReference type="GO" id="GO:0005524">
    <property type="term" value="F:ATP binding"/>
    <property type="evidence" value="ECO:0007669"/>
    <property type="project" value="UniProtKB-KW"/>
</dbReference>
<gene>
    <name evidence="19" type="primary">ddr2l</name>
</gene>
<comment type="catalytic activity">
    <reaction evidence="15">
        <text>L-tyrosyl-[protein] + ATP = O-phospho-L-tyrosyl-[protein] + ADP + H(+)</text>
        <dbReference type="Rhea" id="RHEA:10596"/>
        <dbReference type="Rhea" id="RHEA-COMP:10136"/>
        <dbReference type="Rhea" id="RHEA-COMP:20101"/>
        <dbReference type="ChEBI" id="CHEBI:15378"/>
        <dbReference type="ChEBI" id="CHEBI:30616"/>
        <dbReference type="ChEBI" id="CHEBI:46858"/>
        <dbReference type="ChEBI" id="CHEBI:61978"/>
        <dbReference type="ChEBI" id="CHEBI:456216"/>
        <dbReference type="EC" id="2.7.10.1"/>
    </reaction>
</comment>
<dbReference type="Ensembl" id="ENSOMYT00000118753.1">
    <property type="protein sequence ID" value="ENSOMYP00000139083.1"/>
    <property type="gene ID" value="ENSOMYG00000002567.2"/>
</dbReference>
<keyword evidence="12" id="KW-1015">Disulfide bond</keyword>
<dbReference type="InterPro" id="IPR011009">
    <property type="entry name" value="Kinase-like_dom_sf"/>
</dbReference>
<dbReference type="PROSITE" id="PS00239">
    <property type="entry name" value="RECEPTOR_TYR_KIN_II"/>
    <property type="match status" value="1"/>
</dbReference>
<dbReference type="Gene3D" id="1.10.510.10">
    <property type="entry name" value="Transferase(Phosphotransferase) domain 1"/>
    <property type="match status" value="1"/>
</dbReference>
<dbReference type="InterPro" id="IPR000719">
    <property type="entry name" value="Prot_kinase_dom"/>
</dbReference>
<dbReference type="FunFam" id="1.10.510.10:FF:000053">
    <property type="entry name" value="Epithelial discoidin domain-containing receptor 1"/>
    <property type="match status" value="1"/>
</dbReference>
<keyword evidence="4 17" id="KW-0812">Transmembrane</keyword>
<dbReference type="InterPro" id="IPR050122">
    <property type="entry name" value="RTK"/>
</dbReference>
<dbReference type="InterPro" id="IPR048525">
    <property type="entry name" value="DDR1-2_DS-like"/>
</dbReference>
<evidence type="ECO:0000256" key="4">
    <source>
        <dbReference type="ARBA" id="ARBA00022692"/>
    </source>
</evidence>
<dbReference type="GO" id="GO:0038062">
    <property type="term" value="F:protein tyrosine kinase collagen receptor activity"/>
    <property type="evidence" value="ECO:0007669"/>
    <property type="project" value="TreeGrafter"/>
</dbReference>
<evidence type="ECO:0000256" key="6">
    <source>
        <dbReference type="ARBA" id="ARBA00022741"/>
    </source>
</evidence>
<keyword evidence="8" id="KW-0067">ATP-binding</keyword>
<evidence type="ECO:0000256" key="7">
    <source>
        <dbReference type="ARBA" id="ARBA00022777"/>
    </source>
</evidence>
<feature type="domain" description="Protein kinase" evidence="18">
    <location>
        <begin position="877"/>
        <end position="1169"/>
    </location>
</feature>
<keyword evidence="14" id="KW-0325">Glycoprotein</keyword>
<evidence type="ECO:0000256" key="10">
    <source>
        <dbReference type="ARBA" id="ARBA00023136"/>
    </source>
</evidence>
<evidence type="ECO:0000256" key="12">
    <source>
        <dbReference type="ARBA" id="ARBA00023157"/>
    </source>
</evidence>
<keyword evidence="20" id="KW-1185">Reference proteome</keyword>
<reference evidence="19" key="1">
    <citation type="submission" date="2020-07" db="EMBL/GenBank/DDBJ databases">
        <title>A long reads based de novo assembly of the rainbow trout Arlee double haploid line genome.</title>
        <authorList>
            <person name="Gao G."/>
            <person name="Palti Y."/>
        </authorList>
    </citation>
    <scope>NUCLEOTIDE SEQUENCE [LARGE SCALE GENOMIC DNA]</scope>
</reference>
<evidence type="ECO:0000256" key="17">
    <source>
        <dbReference type="SAM" id="Phobius"/>
    </source>
</evidence>
<accession>A0A8K9XY40</accession>
<evidence type="ECO:0000259" key="18">
    <source>
        <dbReference type="PROSITE" id="PS50011"/>
    </source>
</evidence>
<dbReference type="Pfam" id="PF21114">
    <property type="entry name" value="DDR1-2_DS-like"/>
    <property type="match status" value="1"/>
</dbReference>
<sequence length="1171" mass="131852">MCVCVCVCVCVCMCVCVLALVRVCVRVFVKLFRSVKMMTQNGVSVSTPPPPLYHYPPPPPPLYHYPPSPSPLYYYPPSPSPLYHYPPPPSPLYHYPPPPSPLYHYLPSPSPLYHYPPPPSPLYHCPPSPSPLYHYPPSPPPRYHCPPSPSPLYHYPPSPSPLYHYPPSPSPLYHYPPPPSPLYHYPPPPSPLYHYLPSPSPLYHYPPPPSPLYHCPPSPSPLYHYPPSPPPRYHCPPSPPPLYHYPPPPSPLYHYPPPPSPLYHYLPSPSPLYHYPPPPSPLYHCPPSPSPLYHYPPSPPPRYHCPPSPSPLYHYPPSPPPLYHYPPPPPLYHYPPPPSPLYHCPPSPSPLYHYPPSPPPRYHCPPSPSPLYHYPRLLLLSTTIPLLLLLSTTIPLLLLSTTIPLLLLLSTTIPLLLLLSTTIPILLRLSTTIPLLLLLSTTIPLLLLLSTTIPLLLLLLSTTVPRLLLLGTTVPRLLRTVDGLTSYSSPEGQVMMPPGYPIASLNDSTYDGAHERGKLSGGLGQLTDGVTGQDDFLVTRQYHVWPGYDYVGWRNGSLGSGYVEMEFVFDKQRNFTSMKVHSNNMFYRGVKIFSSVSCSFKPRLIANWETEPVEFRTVLDDRNPSARYVTVPLGRRNAKALRCRFHFADVWMMFSEISFQSADTVIPTQITLAVTSPWPKEESSMPTTHKTVTTPSTKDQPDDGNTPILIGCLVTIILLLVVIIFLILWCQYVCKVLEKAPRRILEEEVTVRLSSSSDTIILQTPPVPPRVSQMDHPYERVFLLDPQYQDPAGLRNKLPELSRSAETSACGGGYAEPDVTQCTPHQCFQSSVPHYAETDIVSLQGVTGSNMYAVPALTVDSLTRKDISVAEFPRHRLLFREKLGEGQFGEVHLCEAEGLPEFLGEGAPLPDRDGRPVLVAVKQLRADATNNARNDFLKEIKIMSRLNDPNIIQLLCVCVSSDPLCMVTEYMDNGDLNMFLSQREMESTLTHANNIPAVSLSDLLHMSVQISSGMRYLASLNFVHRDLATRNCLLDRRLTIKIADFGMSRNLYSSDYYRIQGRAVLPIRWMAWESILLGKFTTASDVWAFGVTLWEIFTLCKEQPYSLLSDEQVIENTGEFFRNQGRQIFLYAPLLCPPSLFELMMRCWDRDIADRPTFEGLYQALRPHVVQ</sequence>
<name>A0A8K9XY40_ONCMY</name>
<dbReference type="GO" id="GO:0043235">
    <property type="term" value="C:receptor complex"/>
    <property type="evidence" value="ECO:0007669"/>
    <property type="project" value="TreeGrafter"/>
</dbReference>
<protein>
    <recommendedName>
        <fullName evidence="2">receptor protein-tyrosine kinase</fullName>
        <ecNumber evidence="2">2.7.10.1</ecNumber>
    </recommendedName>
</protein>
<dbReference type="AlphaFoldDB" id="A0A8K9XY40"/>
<evidence type="ECO:0000313" key="20">
    <source>
        <dbReference type="Proteomes" id="UP000694395"/>
    </source>
</evidence>
<dbReference type="PRINTS" id="PR00109">
    <property type="entry name" value="TYRKINASE"/>
</dbReference>
<dbReference type="EC" id="2.7.10.1" evidence="2"/>
<evidence type="ECO:0000256" key="16">
    <source>
        <dbReference type="SAM" id="MobiDB-lite"/>
    </source>
</evidence>
<dbReference type="InterPro" id="IPR002011">
    <property type="entry name" value="Tyr_kinase_rcpt_2_CS"/>
</dbReference>
<dbReference type="GO" id="GO:0051897">
    <property type="term" value="P:positive regulation of phosphatidylinositol 3-kinase/protein kinase B signal transduction"/>
    <property type="evidence" value="ECO:0007669"/>
    <property type="project" value="TreeGrafter"/>
</dbReference>
<evidence type="ECO:0000256" key="14">
    <source>
        <dbReference type="ARBA" id="ARBA00023180"/>
    </source>
</evidence>
<feature type="transmembrane region" description="Helical" evidence="17">
    <location>
        <begin position="405"/>
        <end position="427"/>
    </location>
</feature>
<dbReference type="GO" id="GO:0010976">
    <property type="term" value="P:positive regulation of neuron projection development"/>
    <property type="evidence" value="ECO:0007669"/>
    <property type="project" value="TreeGrafter"/>
</dbReference>
<reference evidence="19" key="2">
    <citation type="submission" date="2025-08" db="UniProtKB">
        <authorList>
            <consortium name="Ensembl"/>
        </authorList>
    </citation>
    <scope>IDENTIFICATION</scope>
</reference>
<dbReference type="SUPFAM" id="SSF56112">
    <property type="entry name" value="Protein kinase-like (PK-like)"/>
    <property type="match status" value="1"/>
</dbReference>
<keyword evidence="11" id="KW-0829">Tyrosine-protein kinase</keyword>
<dbReference type="InterPro" id="IPR001245">
    <property type="entry name" value="Ser-Thr/Tyr_kinase_cat_dom"/>
</dbReference>
<keyword evidence="5" id="KW-0732">Signal</keyword>
<feature type="compositionally biased region" description="Low complexity" evidence="16">
    <location>
        <begin position="684"/>
        <end position="698"/>
    </location>
</feature>
<dbReference type="GO" id="GO:0005518">
    <property type="term" value="F:collagen binding"/>
    <property type="evidence" value="ECO:0007669"/>
    <property type="project" value="TreeGrafter"/>
</dbReference>
<dbReference type="InterPro" id="IPR020635">
    <property type="entry name" value="Tyr_kinase_cat_dom"/>
</dbReference>
<evidence type="ECO:0000256" key="9">
    <source>
        <dbReference type="ARBA" id="ARBA00022989"/>
    </source>
</evidence>
<dbReference type="Gene3D" id="3.30.200.20">
    <property type="entry name" value="Phosphorylase Kinase, domain 1"/>
    <property type="match status" value="1"/>
</dbReference>
<keyword evidence="3" id="KW-0808">Transferase</keyword>
<evidence type="ECO:0000256" key="1">
    <source>
        <dbReference type="ARBA" id="ARBA00004479"/>
    </source>
</evidence>
<evidence type="ECO:0000256" key="11">
    <source>
        <dbReference type="ARBA" id="ARBA00023137"/>
    </source>
</evidence>
<evidence type="ECO:0000256" key="8">
    <source>
        <dbReference type="ARBA" id="ARBA00022840"/>
    </source>
</evidence>
<dbReference type="PROSITE" id="PS00109">
    <property type="entry name" value="PROTEIN_KINASE_TYR"/>
    <property type="match status" value="1"/>
</dbReference>
<evidence type="ECO:0000256" key="2">
    <source>
        <dbReference type="ARBA" id="ARBA00011902"/>
    </source>
</evidence>
<dbReference type="GeneTree" id="ENSGT00940000154842"/>
<reference evidence="19" key="3">
    <citation type="submission" date="2025-09" db="UniProtKB">
        <authorList>
            <consortium name="Ensembl"/>
        </authorList>
    </citation>
    <scope>IDENTIFICATION</scope>
</reference>
<evidence type="ECO:0000256" key="5">
    <source>
        <dbReference type="ARBA" id="ARBA00022729"/>
    </source>
</evidence>
<evidence type="ECO:0000256" key="15">
    <source>
        <dbReference type="ARBA" id="ARBA00051243"/>
    </source>
</evidence>
<dbReference type="InterPro" id="IPR008266">
    <property type="entry name" value="Tyr_kinase_AS"/>
</dbReference>
<dbReference type="FunFam" id="3.30.200.20:FF:000082">
    <property type="entry name" value="Epithelial discoidin domain-containing receptor 1"/>
    <property type="match status" value="1"/>
</dbReference>
<dbReference type="Pfam" id="PF07714">
    <property type="entry name" value="PK_Tyr_Ser-Thr"/>
    <property type="match status" value="1"/>
</dbReference>
<dbReference type="PROSITE" id="PS50011">
    <property type="entry name" value="PROTEIN_KINASE_DOM"/>
    <property type="match status" value="1"/>
</dbReference>
<dbReference type="Proteomes" id="UP000694395">
    <property type="component" value="Chromosome 6"/>
</dbReference>
<organism evidence="19 20">
    <name type="scientific">Oncorhynchus mykiss</name>
    <name type="common">Rainbow trout</name>
    <name type="synonym">Salmo gairdneri</name>
    <dbReference type="NCBI Taxonomy" id="8022"/>
    <lineage>
        <taxon>Eukaryota</taxon>
        <taxon>Metazoa</taxon>
        <taxon>Chordata</taxon>
        <taxon>Craniata</taxon>
        <taxon>Vertebrata</taxon>
        <taxon>Euteleostomi</taxon>
        <taxon>Actinopterygii</taxon>
        <taxon>Neopterygii</taxon>
        <taxon>Teleostei</taxon>
        <taxon>Protacanthopterygii</taxon>
        <taxon>Salmoniformes</taxon>
        <taxon>Salmonidae</taxon>
        <taxon>Salmoninae</taxon>
        <taxon>Oncorhynchus</taxon>
    </lineage>
</organism>